<evidence type="ECO:0000313" key="12">
    <source>
        <dbReference type="Proteomes" id="UP001649473"/>
    </source>
</evidence>
<evidence type="ECO:0000313" key="11">
    <source>
        <dbReference type="EMBL" id="UKF25255.1"/>
    </source>
</evidence>
<evidence type="ECO:0000256" key="8">
    <source>
        <dbReference type="ARBA" id="ARBA00023012"/>
    </source>
</evidence>
<dbReference type="EMBL" id="CP083439">
    <property type="protein sequence ID" value="UKF25255.1"/>
    <property type="molecule type" value="Genomic_DNA"/>
</dbReference>
<evidence type="ECO:0000256" key="6">
    <source>
        <dbReference type="ARBA" id="ARBA00022777"/>
    </source>
</evidence>
<keyword evidence="7" id="KW-0067">ATP-binding</keyword>
<feature type="transmembrane region" description="Helical" evidence="9">
    <location>
        <begin position="147"/>
        <end position="165"/>
    </location>
</feature>
<dbReference type="Proteomes" id="UP001649473">
    <property type="component" value="Chromosome"/>
</dbReference>
<dbReference type="CDD" id="cd16917">
    <property type="entry name" value="HATPase_UhpB-NarQ-NarX-like"/>
    <property type="match status" value="1"/>
</dbReference>
<dbReference type="SUPFAM" id="SSF55874">
    <property type="entry name" value="ATPase domain of HSP90 chaperone/DNA topoisomerase II/histidine kinase"/>
    <property type="match status" value="1"/>
</dbReference>
<keyword evidence="6 11" id="KW-0418">Kinase</keyword>
<reference evidence="12" key="1">
    <citation type="submission" date="2024-08" db="EMBL/GenBank/DDBJ databases">
        <title>Description of the novel species Clavibacter lycopersicum isolated from tomato seeds.</title>
        <authorList>
            <person name="Arizala E.D."/>
            <person name="Dobhal S."/>
            <person name="Alvarez A."/>
            <person name="Arif M."/>
        </authorList>
    </citation>
    <scope>NUCLEOTIDE SEQUENCE [LARGE SCALE GENOMIC DNA]</scope>
    <source>
        <strain evidence="12">A6099</strain>
    </source>
</reference>
<dbReference type="PANTHER" id="PTHR24421">
    <property type="entry name" value="NITRATE/NITRITE SENSOR PROTEIN NARX-RELATED"/>
    <property type="match status" value="1"/>
</dbReference>
<evidence type="ECO:0000256" key="9">
    <source>
        <dbReference type="SAM" id="Phobius"/>
    </source>
</evidence>
<evidence type="ECO:0000256" key="1">
    <source>
        <dbReference type="ARBA" id="ARBA00000085"/>
    </source>
</evidence>
<evidence type="ECO:0000256" key="2">
    <source>
        <dbReference type="ARBA" id="ARBA00012438"/>
    </source>
</evidence>
<sequence length="396" mass="42403">MTRAADLRRRMAGLPDALRGGEAGFSSLPFGGRIALVAVMTLVLIVDLVGFIDDPASSWRVLVAQEAPTVAVALFAWSPPAASIGLLVAALLETAGVQGGGLAVYLAAAMGLVVYTSPRWFSTLYAITATTLIVLQWSTTEELTTSALPVVLLIGALAAVVGWTLRSSFRRELRLAVDLEDLERIRATELESERQRIADELHDIIAHDVTLVAMHVRVLERVDDPALQAQSVAAIRDSADQALADIRRVLRVVRDDRAAVAGEDLGGDGDTLAETVDAVRRDLEALGARVHIGSLRGMEVSNAIERTIVRLLREAATNVAKHASTRPDVRVDFEPGPADVAVSVASSLPFRNGGSPIPSSGYGIHRMRERVTLLGGELDARVVDGSWVLRARLPRC</sequence>
<keyword evidence="4" id="KW-0808">Transferase</keyword>
<dbReference type="InterPro" id="IPR011712">
    <property type="entry name" value="Sig_transdc_His_kin_sub3_dim/P"/>
</dbReference>
<comment type="catalytic activity">
    <reaction evidence="1">
        <text>ATP + protein L-histidine = ADP + protein N-phospho-L-histidine.</text>
        <dbReference type="EC" id="2.7.13.3"/>
    </reaction>
</comment>
<feature type="domain" description="Signal transduction histidine kinase subgroup 3 dimerisation and phosphoacceptor" evidence="10">
    <location>
        <begin position="193"/>
        <end position="256"/>
    </location>
</feature>
<dbReference type="Gene3D" id="3.30.565.10">
    <property type="entry name" value="Histidine kinase-like ATPase, C-terminal domain"/>
    <property type="match status" value="1"/>
</dbReference>
<keyword evidence="3" id="KW-0597">Phosphoprotein</keyword>
<proteinExistence type="predicted"/>
<dbReference type="RefSeq" id="WP_147362324.1">
    <property type="nucleotide sequence ID" value="NZ_CP083439.1"/>
</dbReference>
<keyword evidence="5" id="KW-0547">Nucleotide-binding</keyword>
<dbReference type="GO" id="GO:0016301">
    <property type="term" value="F:kinase activity"/>
    <property type="evidence" value="ECO:0007669"/>
    <property type="project" value="UniProtKB-KW"/>
</dbReference>
<evidence type="ECO:0000256" key="7">
    <source>
        <dbReference type="ARBA" id="ARBA00022840"/>
    </source>
</evidence>
<keyword evidence="9" id="KW-1133">Transmembrane helix</keyword>
<dbReference type="EC" id="2.7.13.3" evidence="2"/>
<protein>
    <recommendedName>
        <fullName evidence="2">histidine kinase</fullName>
        <ecNumber evidence="2">2.7.13.3</ecNumber>
    </recommendedName>
</protein>
<feature type="transmembrane region" description="Helical" evidence="9">
    <location>
        <begin position="34"/>
        <end position="52"/>
    </location>
</feature>
<keyword evidence="9" id="KW-0472">Membrane</keyword>
<evidence type="ECO:0000256" key="5">
    <source>
        <dbReference type="ARBA" id="ARBA00022741"/>
    </source>
</evidence>
<dbReference type="Pfam" id="PF07730">
    <property type="entry name" value="HisKA_3"/>
    <property type="match status" value="1"/>
</dbReference>
<dbReference type="InterPro" id="IPR050482">
    <property type="entry name" value="Sensor_HK_TwoCompSys"/>
</dbReference>
<dbReference type="PANTHER" id="PTHR24421:SF10">
    <property type="entry name" value="NITRATE_NITRITE SENSOR PROTEIN NARQ"/>
    <property type="match status" value="1"/>
</dbReference>
<accession>A0ABY3T7S0</accession>
<organism evidence="11 12">
    <name type="scientific">Clavibacter seminis</name>
    <dbReference type="NCBI Taxonomy" id="2860285"/>
    <lineage>
        <taxon>Bacteria</taxon>
        <taxon>Bacillati</taxon>
        <taxon>Actinomycetota</taxon>
        <taxon>Actinomycetes</taxon>
        <taxon>Micrococcales</taxon>
        <taxon>Microbacteriaceae</taxon>
        <taxon>Clavibacter</taxon>
    </lineage>
</organism>
<feature type="transmembrane region" description="Helical" evidence="9">
    <location>
        <begin position="72"/>
        <end position="92"/>
    </location>
</feature>
<name>A0ABY3T7S0_9MICO</name>
<feature type="transmembrane region" description="Helical" evidence="9">
    <location>
        <begin position="104"/>
        <end position="127"/>
    </location>
</feature>
<evidence type="ECO:0000256" key="4">
    <source>
        <dbReference type="ARBA" id="ARBA00022679"/>
    </source>
</evidence>
<gene>
    <name evidence="11" type="ORF">KYT88_00755</name>
</gene>
<dbReference type="InterPro" id="IPR036890">
    <property type="entry name" value="HATPase_C_sf"/>
</dbReference>
<evidence type="ECO:0000256" key="3">
    <source>
        <dbReference type="ARBA" id="ARBA00022553"/>
    </source>
</evidence>
<keyword evidence="12" id="KW-1185">Reference proteome</keyword>
<evidence type="ECO:0000259" key="10">
    <source>
        <dbReference type="Pfam" id="PF07730"/>
    </source>
</evidence>
<keyword evidence="8" id="KW-0902">Two-component regulatory system</keyword>
<dbReference type="Gene3D" id="1.20.5.1930">
    <property type="match status" value="1"/>
</dbReference>
<keyword evidence="9" id="KW-0812">Transmembrane</keyword>